<dbReference type="EMBL" id="CP031305">
    <property type="protein sequence ID" value="QCC53101.1"/>
    <property type="molecule type" value="Genomic_DNA"/>
</dbReference>
<dbReference type="KEGG" id="nbg:DV706_00545"/>
<protein>
    <recommendedName>
        <fullName evidence="1">DUF7975 domain-containing protein</fullName>
    </recommendedName>
</protein>
<reference evidence="3 4" key="1">
    <citation type="journal article" date="2019" name="Nat. Commun.">
        <title>A new type of DNA phosphorothioation-based antiviral system in archaea.</title>
        <authorList>
            <person name="Xiong L."/>
            <person name="Liu S."/>
            <person name="Chen S."/>
            <person name="Xiao Y."/>
            <person name="Zhu B."/>
            <person name="Gao Y."/>
            <person name="Zhang Y."/>
            <person name="Chen B."/>
            <person name="Luo J."/>
            <person name="Deng Z."/>
            <person name="Chen X."/>
            <person name="Wang L."/>
            <person name="Chen S."/>
        </authorList>
    </citation>
    <scope>NUCLEOTIDE SEQUENCE [LARGE SCALE GENOMIC DNA]</scope>
    <source>
        <strain evidence="3 4">JCM 10635</strain>
        <plasmid evidence="3 4">unnamed1</plasmid>
    </source>
</reference>
<dbReference type="Pfam" id="PF25930">
    <property type="entry name" value="DUF7975"/>
    <property type="match status" value="1"/>
</dbReference>
<evidence type="ECO:0000259" key="1">
    <source>
        <dbReference type="Pfam" id="PF25930"/>
    </source>
</evidence>
<dbReference type="KEGG" id="nbg:DV706_16725"/>
<dbReference type="GeneID" id="39852919"/>
<dbReference type="InterPro" id="IPR058281">
    <property type="entry name" value="DUF7975"/>
</dbReference>
<gene>
    <name evidence="2" type="ORF">DV706_00545</name>
    <name evidence="3" type="ORF">DV706_16725</name>
</gene>
<dbReference type="AlphaFoldDB" id="A0A4D6HSG9"/>
<geneLocation type="plasmid" evidence="3">
    <name>unnamed1</name>
</geneLocation>
<dbReference type="Proteomes" id="UP000296822">
    <property type="component" value="Chromosome"/>
</dbReference>
<evidence type="ECO:0000313" key="4">
    <source>
        <dbReference type="Proteomes" id="UP000296822"/>
    </source>
</evidence>
<feature type="domain" description="DUF7975" evidence="1">
    <location>
        <begin position="1"/>
        <end position="137"/>
    </location>
</feature>
<evidence type="ECO:0000313" key="2">
    <source>
        <dbReference type="EMBL" id="QCC53101.1"/>
    </source>
</evidence>
<dbReference type="Proteomes" id="UP000296822">
    <property type="component" value="Plasmid unnamed1"/>
</dbReference>
<dbReference type="RefSeq" id="WP_006067783.1">
    <property type="nucleotide sequence ID" value="NZ_CP031305.1"/>
</dbReference>
<evidence type="ECO:0000313" key="3">
    <source>
        <dbReference type="EMBL" id="QCC56206.1"/>
    </source>
</evidence>
<proteinExistence type="predicted"/>
<sequence>MTRFDAADPAERRKLYVDAITAHRNRGSGFLTLEVDETALDDSDSDGPDPALGVPWLQFGDGTINLDCTDDELETLKSVLGEFPAFKIDEIHRPEDAEGVNVQISAKADPNRIAQCLDAIVQQVYDLPADVRIWVVEL</sequence>
<organism evidence="3 4">
    <name type="scientific">Natronorubrum bangense</name>
    <dbReference type="NCBI Taxonomy" id="61858"/>
    <lineage>
        <taxon>Archaea</taxon>
        <taxon>Methanobacteriati</taxon>
        <taxon>Methanobacteriota</taxon>
        <taxon>Stenosarchaea group</taxon>
        <taxon>Halobacteria</taxon>
        <taxon>Halobacteriales</taxon>
        <taxon>Natrialbaceae</taxon>
        <taxon>Natronorubrum</taxon>
    </lineage>
</organism>
<dbReference type="EMBL" id="CP031306">
    <property type="protein sequence ID" value="QCC56206.1"/>
    <property type="molecule type" value="Genomic_DNA"/>
</dbReference>
<keyword evidence="3" id="KW-0614">Plasmid</keyword>
<name>A0A4D6HSG9_9EURY</name>
<accession>A0A4D6HSG9</accession>